<evidence type="ECO:0000313" key="4">
    <source>
        <dbReference type="Proteomes" id="UP000807353"/>
    </source>
</evidence>
<proteinExistence type="predicted"/>
<dbReference type="PANTHER" id="PTHR38248:SF2">
    <property type="entry name" value="FUNK1 11"/>
    <property type="match status" value="1"/>
</dbReference>
<dbReference type="Proteomes" id="UP000807353">
    <property type="component" value="Unassembled WGS sequence"/>
</dbReference>
<dbReference type="SUPFAM" id="SSF56112">
    <property type="entry name" value="Protein kinase-like (PK-like)"/>
    <property type="match status" value="1"/>
</dbReference>
<comment type="caution">
    <text evidence="3">The sequence shown here is derived from an EMBL/GenBank/DDBJ whole genome shotgun (WGS) entry which is preliminary data.</text>
</comment>
<dbReference type="InterPro" id="IPR011009">
    <property type="entry name" value="Kinase-like_dom_sf"/>
</dbReference>
<sequence>MSSNTANPAMSGGSSPIKRTLESSTPFTSSAESSSVLKRGYLAKEMEGNWIGPMSVRDFLKEFLTIPPGTPPPSRRSGLFRKLKPQTKESGMYRPFIKAISQPKANLIRGFKIINTSSHPDINSLSGRKIKPDPSMYRSEVATSIKITQFDKLELHFEFKLEDKNDPFRDPPSPDTDRIKWEFEAQTIQGRDCRGQLSAYLAEWCSRQHLAFAFTVLILGSSSRLIRWDRSAAIVSEKFDYLTNGQPLDNTVHVANTEETEIAYDKMKNQKSKLDWNVIIFTIQVDGQGREFLGWSPMANGELLLGRATRPYPVWDIQEHALRFLKDSWRWVHFERESDILRLLNGAGVQIVPQLIGDGDIEGHWHTNLSHTFAANSTDETTGLRKISWKYGVYSILQRVHHRFVGKDIGLHLIKFKTSKDMMQVVYDAFIAHKEAYERCGTLHGDISNKNVMMKENGTGFLNDWDLAKRVTKDVNQVPQEHERMVRSMISPTFIDINKVILIQGTWQFTSTLNLLKPGKLHNVQDDIESFFHLVLYHGIKCLHHAPLANAHTTMTTIFDECSVDPNGTYRGGEAKYAMFMNRRHITPDFIFIGNAPLNYWLSFVMGAIKQWVGFEMPPLTANHSYLQDPYFTPFLSQTNYNRPEPSIEPSLPTLKDHKKFAEIWELVLGHPKWPENDKTSDQVPPITATNLAASPKRV</sequence>
<dbReference type="PANTHER" id="PTHR38248">
    <property type="entry name" value="FUNK1 6"/>
    <property type="match status" value="1"/>
</dbReference>
<feature type="domain" description="Fungal-type protein kinase" evidence="2">
    <location>
        <begin position="190"/>
        <end position="537"/>
    </location>
</feature>
<accession>A0A9P5XW99</accession>
<feature type="region of interest" description="Disordered" evidence="1">
    <location>
        <begin position="676"/>
        <end position="699"/>
    </location>
</feature>
<reference evidence="3" key="1">
    <citation type="submission" date="2020-11" db="EMBL/GenBank/DDBJ databases">
        <authorList>
            <consortium name="DOE Joint Genome Institute"/>
            <person name="Ahrendt S."/>
            <person name="Riley R."/>
            <person name="Andreopoulos W."/>
            <person name="Labutti K."/>
            <person name="Pangilinan J."/>
            <person name="Ruiz-Duenas F.J."/>
            <person name="Barrasa J.M."/>
            <person name="Sanchez-Garcia M."/>
            <person name="Camarero S."/>
            <person name="Miyauchi S."/>
            <person name="Serrano A."/>
            <person name="Linde D."/>
            <person name="Babiker R."/>
            <person name="Drula E."/>
            <person name="Ayuso-Fernandez I."/>
            <person name="Pacheco R."/>
            <person name="Padilla G."/>
            <person name="Ferreira P."/>
            <person name="Barriuso J."/>
            <person name="Kellner H."/>
            <person name="Castanera R."/>
            <person name="Alfaro M."/>
            <person name="Ramirez L."/>
            <person name="Pisabarro A.G."/>
            <person name="Kuo A."/>
            <person name="Tritt A."/>
            <person name="Lipzen A."/>
            <person name="He G."/>
            <person name="Yan M."/>
            <person name="Ng V."/>
            <person name="Cullen D."/>
            <person name="Martin F."/>
            <person name="Rosso M.-N."/>
            <person name="Henrissat B."/>
            <person name="Hibbett D."/>
            <person name="Martinez A.T."/>
            <person name="Grigoriev I.V."/>
        </authorList>
    </citation>
    <scope>NUCLEOTIDE SEQUENCE</scope>
    <source>
        <strain evidence="3">CBS 247.69</strain>
    </source>
</reference>
<organism evidence="3 4">
    <name type="scientific">Collybia nuda</name>
    <dbReference type="NCBI Taxonomy" id="64659"/>
    <lineage>
        <taxon>Eukaryota</taxon>
        <taxon>Fungi</taxon>
        <taxon>Dikarya</taxon>
        <taxon>Basidiomycota</taxon>
        <taxon>Agaricomycotina</taxon>
        <taxon>Agaricomycetes</taxon>
        <taxon>Agaricomycetidae</taxon>
        <taxon>Agaricales</taxon>
        <taxon>Tricholomatineae</taxon>
        <taxon>Clitocybaceae</taxon>
        <taxon>Collybia</taxon>
    </lineage>
</organism>
<evidence type="ECO:0000256" key="1">
    <source>
        <dbReference type="SAM" id="MobiDB-lite"/>
    </source>
</evidence>
<dbReference type="InterPro" id="IPR040976">
    <property type="entry name" value="Pkinase_fungal"/>
</dbReference>
<evidence type="ECO:0000313" key="3">
    <source>
        <dbReference type="EMBL" id="KAF9456881.1"/>
    </source>
</evidence>
<dbReference type="OrthoDB" id="5592585at2759"/>
<keyword evidence="4" id="KW-1185">Reference proteome</keyword>
<protein>
    <recommendedName>
        <fullName evidence="2">Fungal-type protein kinase domain-containing protein</fullName>
    </recommendedName>
</protein>
<dbReference type="Pfam" id="PF17667">
    <property type="entry name" value="Pkinase_fungal"/>
    <property type="match status" value="1"/>
</dbReference>
<evidence type="ECO:0000259" key="2">
    <source>
        <dbReference type="Pfam" id="PF17667"/>
    </source>
</evidence>
<feature type="region of interest" description="Disordered" evidence="1">
    <location>
        <begin position="1"/>
        <end position="29"/>
    </location>
</feature>
<name>A0A9P5XW99_9AGAR</name>
<dbReference type="Gene3D" id="1.10.510.10">
    <property type="entry name" value="Transferase(Phosphotransferase) domain 1"/>
    <property type="match status" value="1"/>
</dbReference>
<gene>
    <name evidence="3" type="ORF">BDZ94DRAFT_1314745</name>
</gene>
<dbReference type="EMBL" id="MU150399">
    <property type="protein sequence ID" value="KAF9456881.1"/>
    <property type="molecule type" value="Genomic_DNA"/>
</dbReference>
<feature type="compositionally biased region" description="Polar residues" evidence="1">
    <location>
        <begin position="1"/>
        <end position="14"/>
    </location>
</feature>
<dbReference type="AlphaFoldDB" id="A0A9P5XW99"/>